<dbReference type="EMBL" id="PPWZ01000025">
    <property type="protein sequence ID" value="POH37228.1"/>
    <property type="molecule type" value="Genomic_DNA"/>
</dbReference>
<reference evidence="2" key="1">
    <citation type="submission" date="2018-01" db="EMBL/GenBank/DDBJ databases">
        <title>Genome sequnecing of Lactobacillus formosensis KACC 18721.</title>
        <authorList>
            <person name="Kim S.-J."/>
            <person name="Heo J."/>
        </authorList>
    </citation>
    <scope>NUCLEOTIDE SEQUENCE</scope>
    <source>
        <strain evidence="2">KACC 18721</strain>
    </source>
</reference>
<name>A0A2P4R7J7_9LACO</name>
<sequence>MNGVRLKQFFDLLKGRMKMSKTDFLLRLERKLKKYGVKNANDYIDYYSEYLDDLVENGMSETAAVAEIGGVKKVLLEILSDENVVIPQAGKRTMGIFFLMLGLPLWGPIAAAIYIIFLAIIFALLVSALAFIVAGLWTFIGSFIVVFKSGIWYAGVQLGISMMLLGLGITFEQLFVATSSGLYKSSKNIFQKIHTEVE</sequence>
<keyword evidence="1" id="KW-1133">Transmembrane helix</keyword>
<accession>A0A2P4R7J7</accession>
<evidence type="ECO:0000313" key="2">
    <source>
        <dbReference type="EMBL" id="POH37228.1"/>
    </source>
</evidence>
<feature type="transmembrane region" description="Helical" evidence="1">
    <location>
        <begin position="154"/>
        <end position="176"/>
    </location>
</feature>
<keyword evidence="1" id="KW-0812">Transmembrane</keyword>
<feature type="transmembrane region" description="Helical" evidence="1">
    <location>
        <begin position="96"/>
        <end position="122"/>
    </location>
</feature>
<organism evidence="2">
    <name type="scientific">Companilactobacillus formosensis</name>
    <dbReference type="NCBI Taxonomy" id="1617889"/>
    <lineage>
        <taxon>Bacteria</taxon>
        <taxon>Bacillati</taxon>
        <taxon>Bacillota</taxon>
        <taxon>Bacilli</taxon>
        <taxon>Lactobacillales</taxon>
        <taxon>Lactobacillaceae</taxon>
        <taxon>Companilactobacillus</taxon>
    </lineage>
</organism>
<proteinExistence type="predicted"/>
<gene>
    <name evidence="2" type="ORF">C2R26_04280</name>
</gene>
<dbReference type="Pfam" id="PF22564">
    <property type="entry name" value="HAAS"/>
    <property type="match status" value="1"/>
</dbReference>
<protein>
    <submittedName>
        <fullName evidence="2">DUF1700 domain-containing protein</fullName>
    </submittedName>
</protein>
<keyword evidence="1" id="KW-0472">Membrane</keyword>
<comment type="caution">
    <text evidence="2">The sequence shown here is derived from an EMBL/GenBank/DDBJ whole genome shotgun (WGS) entry which is preliminary data.</text>
</comment>
<dbReference type="AlphaFoldDB" id="A0A2P4R7J7"/>
<feature type="transmembrane region" description="Helical" evidence="1">
    <location>
        <begin position="128"/>
        <end position="147"/>
    </location>
</feature>
<evidence type="ECO:0000256" key="1">
    <source>
        <dbReference type="SAM" id="Phobius"/>
    </source>
</evidence>